<keyword evidence="3" id="KW-1185">Reference proteome</keyword>
<organism evidence="2 3">
    <name type="scientific">Peptoniphilus lacrimalis 315-B</name>
    <dbReference type="NCBI Taxonomy" id="596330"/>
    <lineage>
        <taxon>Bacteria</taxon>
        <taxon>Bacillati</taxon>
        <taxon>Bacillota</taxon>
        <taxon>Tissierellia</taxon>
        <taxon>Tissierellales</taxon>
        <taxon>Peptoniphilaceae</taxon>
        <taxon>Peptoniphilus</taxon>
    </lineage>
</organism>
<keyword evidence="1" id="KW-0175">Coiled coil</keyword>
<evidence type="ECO:0000313" key="2">
    <source>
        <dbReference type="EMBL" id="EFA90442.1"/>
    </source>
</evidence>
<evidence type="ECO:0008006" key="4">
    <source>
        <dbReference type="Google" id="ProtNLM"/>
    </source>
</evidence>
<reference evidence="2 3" key="1">
    <citation type="submission" date="2009-12" db="EMBL/GenBank/DDBJ databases">
        <title>Genome Sequence of Peptoniphilus lacrimalis 315-B.</title>
        <authorList>
            <person name="Durkin A.S."/>
            <person name="Madupu R."/>
            <person name="Torralba M."/>
            <person name="Methe B."/>
            <person name="Sutton G."/>
            <person name="Strausberg R.L."/>
            <person name="Nelson K.E."/>
        </authorList>
    </citation>
    <scope>NUCLEOTIDE SEQUENCE [LARGE SCALE GENOMIC DNA]</scope>
    <source>
        <strain evidence="2 3">315-B</strain>
    </source>
</reference>
<gene>
    <name evidence="2" type="ORF">HMPREF0628_1074</name>
</gene>
<dbReference type="RefSeq" id="WP_004824240.1">
    <property type="nucleotide sequence ID" value="NZ_ADDO01000023.1"/>
</dbReference>
<name>D1VSS0_9FIRM</name>
<evidence type="ECO:0000313" key="3">
    <source>
        <dbReference type="Proteomes" id="UP000005711"/>
    </source>
</evidence>
<dbReference type="Proteomes" id="UP000005711">
    <property type="component" value="Unassembled WGS sequence"/>
</dbReference>
<sequence>MEVRNLNEYKYLCLEKEHLINDIEHQKELLKKLESRFERCNNEIKEIDDFLNSIDDAIIKNIVIMKFIDGRTWIDISLELGSSSESYSRNLLNRYLDKYHERQQ</sequence>
<evidence type="ECO:0000256" key="1">
    <source>
        <dbReference type="SAM" id="Coils"/>
    </source>
</evidence>
<dbReference type="EMBL" id="ADDO01000023">
    <property type="protein sequence ID" value="EFA90442.1"/>
    <property type="molecule type" value="Genomic_DNA"/>
</dbReference>
<comment type="caution">
    <text evidence="2">The sequence shown here is derived from an EMBL/GenBank/DDBJ whole genome shotgun (WGS) entry which is preliminary data.</text>
</comment>
<proteinExistence type="predicted"/>
<feature type="coiled-coil region" evidence="1">
    <location>
        <begin position="16"/>
        <end position="50"/>
    </location>
</feature>
<accession>D1VSS0</accession>
<dbReference type="AlphaFoldDB" id="D1VSS0"/>
<protein>
    <recommendedName>
        <fullName evidence="4">Sigma-70 family RNA polymerase sigma factor</fullName>
    </recommendedName>
</protein>